<feature type="region of interest" description="Disordered" evidence="1">
    <location>
        <begin position="67"/>
        <end position="696"/>
    </location>
</feature>
<feature type="compositionally biased region" description="Basic and acidic residues" evidence="1">
    <location>
        <begin position="78"/>
        <end position="96"/>
    </location>
</feature>
<feature type="compositionally biased region" description="Low complexity" evidence="1">
    <location>
        <begin position="531"/>
        <end position="556"/>
    </location>
</feature>
<feature type="compositionally biased region" description="Basic and acidic residues" evidence="1">
    <location>
        <begin position="441"/>
        <end position="458"/>
    </location>
</feature>
<feature type="region of interest" description="Disordered" evidence="1">
    <location>
        <begin position="710"/>
        <end position="738"/>
    </location>
</feature>
<dbReference type="OrthoDB" id="2504266at2759"/>
<feature type="region of interest" description="Disordered" evidence="1">
    <location>
        <begin position="1068"/>
        <end position="1100"/>
    </location>
</feature>
<feature type="region of interest" description="Disordered" evidence="1">
    <location>
        <begin position="28"/>
        <end position="54"/>
    </location>
</feature>
<dbReference type="AlphaFoldDB" id="A0A8H6XFQ7"/>
<keyword evidence="3" id="KW-1185">Reference proteome</keyword>
<protein>
    <submittedName>
        <fullName evidence="2">Uncharacterized protein</fullName>
    </submittedName>
</protein>
<feature type="region of interest" description="Disordered" evidence="1">
    <location>
        <begin position="767"/>
        <end position="796"/>
    </location>
</feature>
<feature type="compositionally biased region" description="Basic and acidic residues" evidence="1">
    <location>
        <begin position="210"/>
        <end position="322"/>
    </location>
</feature>
<feature type="compositionally biased region" description="Low complexity" evidence="1">
    <location>
        <begin position="1077"/>
        <end position="1100"/>
    </location>
</feature>
<accession>A0A8H6XFQ7</accession>
<feature type="compositionally biased region" description="Polar residues" evidence="1">
    <location>
        <begin position="772"/>
        <end position="784"/>
    </location>
</feature>
<dbReference type="Proteomes" id="UP000623467">
    <property type="component" value="Unassembled WGS sequence"/>
</dbReference>
<feature type="compositionally biased region" description="Basic and acidic residues" evidence="1">
    <location>
        <begin position="329"/>
        <end position="353"/>
    </location>
</feature>
<comment type="caution">
    <text evidence="2">The sequence shown here is derived from an EMBL/GenBank/DDBJ whole genome shotgun (WGS) entry which is preliminary data.</text>
</comment>
<sequence length="1143" mass="125783">MPATDADGNPLQLNLPPAPLPADVLALAATDAVSQDEPSEQEGTAPKPVQSRPLMIYTRPQMLYLQSSPLVKSPPDMPELKHWFGEHEPNPKKDSEPTTPNGARERRFRRDADDGETSTRPSFRSALSQPSQMGNFKHQSLRDRERDGDKDRERDIRDKEGQERLRHLSDKYDRDRLAAPGLRNKERDIAPHLAVDSSIRGSTSLSAAARRAEARDNAKKKVGEVSEDWRRGSHPTRQERYESSRGNREDRERPRSRVRDSSRPRRDVSSSRPNRDRDGDDRDLAGDRRDDHRKTTRDDRRTRDDHRRERDDRRERDRGLERDADEDEDPRRWRDDGKRDERMAARRAAEKASQENGDASGDRRWTVVEDRDGRSKRNHRDRRVGAAVEEGKDREDRRDRDREREKEPAWMDTYIPESPGIPVGSKGADGELDGIQAWKKGLKEKEKAAVAPPKKDEEPPAASEPVSEKPMDEIQIFRMLMKREEEKKQVEPSPAETTAFPPPGIRAKVPQATSSQISQTPESAQAVISDPTNNAPAVPPTAAASAPAPAPSSTPVHDTNSLLAILGKTEPISRPPPLANLPPVSDNEKILPQAGSRFFPKPISQQNAALTAEKPTMSDPAPSAQFNPPPGSRLLAFGAGRAGKSPSLPAPANGLSNGLNQQDSISQHSTNAAVSPDLPINLAPPKSEGLRSGFSPFEDQAQSRMSFGFDESRDQFAGSEALGRGDRAPHGLPADAGSYADPAFDPALTGYSTGKGSRLAKFFDSRGREAPASQNPVGFTSTTPNPNPRLDGGYNPMDGLLSKLNSSAQMQRPNIMSPNSAGVPFGQQAQNNLQIFQQQQQLNQTQHLHLNNRLDALYESRLEDRNFVPDGMVPGLRSTLPPRNRDSVYSDSADDPIHFSPNPQRLPPQHHRGLDPMYNLAPSGFVQPGARNVNIPIQPQFRGAPSPISNPQQQRLPPGLANLGGRPPLDNSQFMGMPGLPNHSGLHNGPPQQQQFNNFAVNGNLNNYGGGLQPQMRVPPTQLQGNLQHHQLAGLGHPNIDLQRSNQAQLLNLGGGGMRGLGMSGGGFGPQQGGPPGQMQQPLHALRQQEQQRQQQLQQQLPPHMLQHHLQAGGHPHQQGIAPANNGSDLMALLMGGTAHHRD</sequence>
<feature type="compositionally biased region" description="Basic and acidic residues" evidence="1">
    <location>
        <begin position="360"/>
        <end position="375"/>
    </location>
</feature>
<feature type="compositionally biased region" description="Basic and acidic residues" evidence="1">
    <location>
        <begin position="103"/>
        <end position="112"/>
    </location>
</feature>
<evidence type="ECO:0000256" key="1">
    <source>
        <dbReference type="SAM" id="MobiDB-lite"/>
    </source>
</evidence>
<proteinExistence type="predicted"/>
<evidence type="ECO:0000313" key="3">
    <source>
        <dbReference type="Proteomes" id="UP000623467"/>
    </source>
</evidence>
<name>A0A8H6XFQ7_9AGAR</name>
<feature type="compositionally biased region" description="Basic and acidic residues" evidence="1">
    <location>
        <begin position="140"/>
        <end position="190"/>
    </location>
</feature>
<feature type="region of interest" description="Disordered" evidence="1">
    <location>
        <begin position="873"/>
        <end position="907"/>
    </location>
</feature>
<feature type="compositionally biased region" description="Basic and acidic residues" evidence="1">
    <location>
        <begin position="389"/>
        <end position="409"/>
    </location>
</feature>
<organism evidence="2 3">
    <name type="scientific">Mycena sanguinolenta</name>
    <dbReference type="NCBI Taxonomy" id="230812"/>
    <lineage>
        <taxon>Eukaryota</taxon>
        <taxon>Fungi</taxon>
        <taxon>Dikarya</taxon>
        <taxon>Basidiomycota</taxon>
        <taxon>Agaricomycotina</taxon>
        <taxon>Agaricomycetes</taxon>
        <taxon>Agaricomycetidae</taxon>
        <taxon>Agaricales</taxon>
        <taxon>Marasmiineae</taxon>
        <taxon>Mycenaceae</taxon>
        <taxon>Mycena</taxon>
    </lineage>
</organism>
<gene>
    <name evidence="2" type="ORF">MSAN_02188100</name>
</gene>
<feature type="compositionally biased region" description="Polar residues" evidence="1">
    <location>
        <begin position="118"/>
        <end position="138"/>
    </location>
</feature>
<feature type="compositionally biased region" description="Basic and acidic residues" evidence="1">
    <location>
        <begin position="481"/>
        <end position="490"/>
    </location>
</feature>
<feature type="compositionally biased region" description="Polar residues" evidence="1">
    <location>
        <begin position="511"/>
        <end position="523"/>
    </location>
</feature>
<reference evidence="2" key="1">
    <citation type="submission" date="2020-05" db="EMBL/GenBank/DDBJ databases">
        <title>Mycena genomes resolve the evolution of fungal bioluminescence.</title>
        <authorList>
            <person name="Tsai I.J."/>
        </authorList>
    </citation>
    <scope>NUCLEOTIDE SEQUENCE</scope>
    <source>
        <strain evidence="2">160909Yilan</strain>
    </source>
</reference>
<evidence type="ECO:0000313" key="2">
    <source>
        <dbReference type="EMBL" id="KAF7339726.1"/>
    </source>
</evidence>
<dbReference type="EMBL" id="JACAZH010000031">
    <property type="protein sequence ID" value="KAF7339726.1"/>
    <property type="molecule type" value="Genomic_DNA"/>
</dbReference>
<feature type="compositionally biased region" description="Polar residues" evidence="1">
    <location>
        <begin position="654"/>
        <end position="673"/>
    </location>
</feature>